<dbReference type="RefSeq" id="XP_015467127.1">
    <property type="nucleotide sequence ID" value="XM_015612041.1"/>
</dbReference>
<dbReference type="PANTHER" id="PTHR47966">
    <property type="entry name" value="BETA-SITE APP-CLEAVING ENZYME, ISOFORM A-RELATED"/>
    <property type="match status" value="1"/>
</dbReference>
<feature type="chain" id="PRO_5006884534" description="Peptidase A1 domain-containing protein" evidence="3">
    <location>
        <begin position="19"/>
        <end position="398"/>
    </location>
</feature>
<accession>A0A0V1PXR5</accession>
<evidence type="ECO:0000313" key="5">
    <source>
        <dbReference type="EMBL" id="KSA01025.1"/>
    </source>
</evidence>
<dbReference type="GeneID" id="26840221"/>
<dbReference type="PANTHER" id="PTHR47966:SF51">
    <property type="entry name" value="BETA-SITE APP-CLEAVING ENZYME, ISOFORM A-RELATED"/>
    <property type="match status" value="1"/>
</dbReference>
<dbReference type="SUPFAM" id="SSF50630">
    <property type="entry name" value="Acid proteases"/>
    <property type="match status" value="1"/>
</dbReference>
<feature type="signal peptide" evidence="3">
    <location>
        <begin position="1"/>
        <end position="18"/>
    </location>
</feature>
<dbReference type="EMBL" id="LMYN01000066">
    <property type="protein sequence ID" value="KSA01025.1"/>
    <property type="molecule type" value="Genomic_DNA"/>
</dbReference>
<keyword evidence="3" id="KW-0732">Signal</keyword>
<protein>
    <recommendedName>
        <fullName evidence="4">Peptidase A1 domain-containing protein</fullName>
    </recommendedName>
</protein>
<organism evidence="5 6">
    <name type="scientific">Debaryomyces fabryi</name>
    <dbReference type="NCBI Taxonomy" id="58627"/>
    <lineage>
        <taxon>Eukaryota</taxon>
        <taxon>Fungi</taxon>
        <taxon>Dikarya</taxon>
        <taxon>Ascomycota</taxon>
        <taxon>Saccharomycotina</taxon>
        <taxon>Pichiomycetes</taxon>
        <taxon>Debaryomycetaceae</taxon>
        <taxon>Debaryomyces</taxon>
    </lineage>
</organism>
<evidence type="ECO:0000256" key="3">
    <source>
        <dbReference type="SAM" id="SignalP"/>
    </source>
</evidence>
<keyword evidence="2" id="KW-1015">Disulfide bond</keyword>
<evidence type="ECO:0000313" key="6">
    <source>
        <dbReference type="Proteomes" id="UP000054251"/>
    </source>
</evidence>
<dbReference type="InterPro" id="IPR021109">
    <property type="entry name" value="Peptidase_aspartic_dom_sf"/>
</dbReference>
<gene>
    <name evidence="5" type="ORF">AC631_03212</name>
</gene>
<dbReference type="GO" id="GO:0051603">
    <property type="term" value="P:proteolysis involved in protein catabolic process"/>
    <property type="evidence" value="ECO:0007669"/>
    <property type="project" value="TreeGrafter"/>
</dbReference>
<reference evidence="5 6" key="1">
    <citation type="submission" date="2015-11" db="EMBL/GenBank/DDBJ databases">
        <title>The genome of Debaryomyces fabryi.</title>
        <authorList>
            <person name="Tafer H."/>
            <person name="Lopandic K."/>
        </authorList>
    </citation>
    <scope>NUCLEOTIDE SEQUENCE [LARGE SCALE GENOMIC DNA]</scope>
    <source>
        <strain evidence="5 6">CBS 789</strain>
    </source>
</reference>
<dbReference type="InterPro" id="IPR001461">
    <property type="entry name" value="Aspartic_peptidase_A1"/>
</dbReference>
<feature type="domain" description="Peptidase A1" evidence="4">
    <location>
        <begin position="37"/>
        <end position="343"/>
    </location>
</feature>
<evidence type="ECO:0000256" key="1">
    <source>
        <dbReference type="ARBA" id="ARBA00007447"/>
    </source>
</evidence>
<dbReference type="GO" id="GO:0000324">
    <property type="term" value="C:fungal-type vacuole"/>
    <property type="evidence" value="ECO:0007669"/>
    <property type="project" value="TreeGrafter"/>
</dbReference>
<dbReference type="Proteomes" id="UP000054251">
    <property type="component" value="Unassembled WGS sequence"/>
</dbReference>
<evidence type="ECO:0000256" key="2">
    <source>
        <dbReference type="ARBA" id="ARBA00023157"/>
    </source>
</evidence>
<dbReference type="PRINTS" id="PR00792">
    <property type="entry name" value="PEPSIN"/>
</dbReference>
<dbReference type="Gene3D" id="2.40.70.10">
    <property type="entry name" value="Acid Proteases"/>
    <property type="match status" value="2"/>
</dbReference>
<dbReference type="PROSITE" id="PS51767">
    <property type="entry name" value="PEPTIDASE_A1"/>
    <property type="match status" value="1"/>
</dbReference>
<dbReference type="OrthoDB" id="771136at2759"/>
<proteinExistence type="inferred from homology"/>
<sequence>MQLVYLLVAIGIYGQVFAASRGYIAVPLERSSDSMYYIESLMIGKSKQQLKKVILDTGSADVVLTGSTYKYEKSLFYPEYVAQYGSSDPFHMFQQNGTISGNDWILQGFTFGVTNVTNIDSFYGVFGVGYPSIEAMDPYENFPMKLESQGLIDYQIYSVSGRSGDSNIVFGGIDTGAYKGPLVKTQIGFEVGPLSTRQYHTVTAVTVSAIKIATHNTRTSISTQKLIYTLDTGSNGLMIPEPVYTNLLTAIHAKKQWQDDTPFFQKDALAAEFLTFDITGFLVSIPLTDLIDECTAMRGSQYCSLRIGIINIGTDSYVATLPNSIFKYIYTVFDLQANQVFMAPYGPAASKSIKQVSNTHFPVETTTAPNYDDIYRTMYQTSDETTIQRSSSTKICRR</sequence>
<dbReference type="InterPro" id="IPR033121">
    <property type="entry name" value="PEPTIDASE_A1"/>
</dbReference>
<comment type="similarity">
    <text evidence="1">Belongs to the peptidase A1 family.</text>
</comment>
<name>A0A0V1PXR5_9ASCO</name>
<evidence type="ECO:0000259" key="4">
    <source>
        <dbReference type="PROSITE" id="PS51767"/>
    </source>
</evidence>
<dbReference type="Pfam" id="PF00026">
    <property type="entry name" value="Asp"/>
    <property type="match status" value="1"/>
</dbReference>
<dbReference type="AlphaFoldDB" id="A0A0V1PXR5"/>
<dbReference type="GO" id="GO:0004190">
    <property type="term" value="F:aspartic-type endopeptidase activity"/>
    <property type="evidence" value="ECO:0007669"/>
    <property type="project" value="InterPro"/>
</dbReference>
<comment type="caution">
    <text evidence="5">The sequence shown here is derived from an EMBL/GenBank/DDBJ whole genome shotgun (WGS) entry which is preliminary data.</text>
</comment>
<keyword evidence="6" id="KW-1185">Reference proteome</keyword>